<dbReference type="InterPro" id="IPR029064">
    <property type="entry name" value="Ribosomal_eL30-like_sf"/>
</dbReference>
<dbReference type="EMBL" id="PFAQ01000054">
    <property type="protein sequence ID" value="PIT94363.1"/>
    <property type="molecule type" value="Genomic_DNA"/>
</dbReference>
<feature type="domain" description="RNA 2-O ribose methyltransferase substrate binding" evidence="4">
    <location>
        <begin position="31"/>
        <end position="100"/>
    </location>
</feature>
<dbReference type="InterPro" id="IPR013123">
    <property type="entry name" value="SpoU_subst-bd"/>
</dbReference>
<dbReference type="PANTHER" id="PTHR43191:SF2">
    <property type="entry name" value="RRNA METHYLTRANSFERASE 3, MITOCHONDRIAL"/>
    <property type="match status" value="1"/>
</dbReference>
<dbReference type="PANTHER" id="PTHR43191">
    <property type="entry name" value="RRNA METHYLTRANSFERASE 3"/>
    <property type="match status" value="1"/>
</dbReference>
<dbReference type="Pfam" id="PF00588">
    <property type="entry name" value="SpoU_methylase"/>
    <property type="match status" value="1"/>
</dbReference>
<dbReference type="CDD" id="cd18104">
    <property type="entry name" value="SpoU-like_RNA-MTase"/>
    <property type="match status" value="1"/>
</dbReference>
<evidence type="ECO:0000313" key="5">
    <source>
        <dbReference type="EMBL" id="PIT94363.1"/>
    </source>
</evidence>
<organism evidence="5 6">
    <name type="scientific">Candidatus Falkowbacteria bacterium CG10_big_fil_rev_8_21_14_0_10_39_9</name>
    <dbReference type="NCBI Taxonomy" id="1974566"/>
    <lineage>
        <taxon>Bacteria</taxon>
        <taxon>Candidatus Falkowiibacteriota</taxon>
    </lineage>
</organism>
<evidence type="ECO:0000313" key="6">
    <source>
        <dbReference type="Proteomes" id="UP000228900"/>
    </source>
</evidence>
<comment type="caution">
    <text evidence="5">The sequence shown here is derived from an EMBL/GenBank/DDBJ whole genome shotgun (WGS) entry which is preliminary data.</text>
</comment>
<dbReference type="GO" id="GO:0032259">
    <property type="term" value="P:methylation"/>
    <property type="evidence" value="ECO:0007669"/>
    <property type="project" value="UniProtKB-KW"/>
</dbReference>
<keyword evidence="2 5" id="KW-0489">Methyltransferase</keyword>
<dbReference type="GO" id="GO:0003723">
    <property type="term" value="F:RNA binding"/>
    <property type="evidence" value="ECO:0007669"/>
    <property type="project" value="InterPro"/>
</dbReference>
<dbReference type="GO" id="GO:0005737">
    <property type="term" value="C:cytoplasm"/>
    <property type="evidence" value="ECO:0007669"/>
    <property type="project" value="UniProtKB-ARBA"/>
</dbReference>
<evidence type="ECO:0000259" key="4">
    <source>
        <dbReference type="SMART" id="SM00967"/>
    </source>
</evidence>
<dbReference type="InterPro" id="IPR053888">
    <property type="entry name" value="MRM3-like_sub_bind"/>
</dbReference>
<dbReference type="Pfam" id="PF22435">
    <property type="entry name" value="MRM3-like_sub_bind"/>
    <property type="match status" value="1"/>
</dbReference>
<dbReference type="SMART" id="SM00967">
    <property type="entry name" value="SpoU_sub_bind"/>
    <property type="match status" value="1"/>
</dbReference>
<reference evidence="6" key="1">
    <citation type="submission" date="2017-09" db="EMBL/GenBank/DDBJ databases">
        <title>Depth-based differentiation of microbial function through sediment-hosted aquifers and enrichment of novel symbionts in the deep terrestrial subsurface.</title>
        <authorList>
            <person name="Probst A.J."/>
            <person name="Ladd B."/>
            <person name="Jarett J.K."/>
            <person name="Geller-Mcgrath D.E."/>
            <person name="Sieber C.M.K."/>
            <person name="Emerson J.B."/>
            <person name="Anantharaman K."/>
            <person name="Thomas B.C."/>
            <person name="Malmstrom R."/>
            <person name="Stieglmeier M."/>
            <person name="Klingl A."/>
            <person name="Woyke T."/>
            <person name="Ryan C.M."/>
            <person name="Banfield J.F."/>
        </authorList>
    </citation>
    <scope>NUCLEOTIDE SEQUENCE [LARGE SCALE GENOMIC DNA]</scope>
</reference>
<dbReference type="GO" id="GO:0008173">
    <property type="term" value="F:RNA methyltransferase activity"/>
    <property type="evidence" value="ECO:0007669"/>
    <property type="project" value="InterPro"/>
</dbReference>
<accession>A0A2M6WNM3</accession>
<keyword evidence="3 5" id="KW-0808">Transferase</keyword>
<dbReference type="InterPro" id="IPR029028">
    <property type="entry name" value="Alpha/beta_knot_MTases"/>
</dbReference>
<dbReference type="SUPFAM" id="SSF55315">
    <property type="entry name" value="L30e-like"/>
    <property type="match status" value="1"/>
</dbReference>
<dbReference type="Gene3D" id="3.30.1330.30">
    <property type="match status" value="1"/>
</dbReference>
<evidence type="ECO:0000256" key="2">
    <source>
        <dbReference type="ARBA" id="ARBA00022603"/>
    </source>
</evidence>
<dbReference type="InterPro" id="IPR051259">
    <property type="entry name" value="rRNA_Methyltransferase"/>
</dbReference>
<sequence length="261" mass="29373">MKMIISFHNDRISHIVKLAKPRARSQQGLFVIEGERELELALQQEYAIQELFYCPELSANNKFASHHLLTTEVSANVFKKMAYKEKPDGYLALAKMVKKELRDIKLSANPLVIILETVEKPGNLGAILRTAYAASVDAIIITDPQTDVYNPNVIRASMGHLFTNQVVVASITDTRKWLEQNKIKSYGATTKAKKYYHQANLKKPSAIVMGTEATGLSPKWLERLDYEIKIPMQAGIDSLNVSVSTAIITYEAARQRNFVDF</sequence>
<dbReference type="Gene3D" id="3.40.1280.10">
    <property type="match status" value="1"/>
</dbReference>
<evidence type="ECO:0000256" key="1">
    <source>
        <dbReference type="ARBA" id="ARBA00007228"/>
    </source>
</evidence>
<dbReference type="InterPro" id="IPR001537">
    <property type="entry name" value="SpoU_MeTrfase"/>
</dbReference>
<dbReference type="Proteomes" id="UP000228900">
    <property type="component" value="Unassembled WGS sequence"/>
</dbReference>
<dbReference type="GO" id="GO:0006396">
    <property type="term" value="P:RNA processing"/>
    <property type="evidence" value="ECO:0007669"/>
    <property type="project" value="InterPro"/>
</dbReference>
<proteinExistence type="inferred from homology"/>
<dbReference type="InterPro" id="IPR029026">
    <property type="entry name" value="tRNA_m1G_MTases_N"/>
</dbReference>
<gene>
    <name evidence="5" type="ORF">COT98_04055</name>
</gene>
<name>A0A2M6WNM3_9BACT</name>
<protein>
    <submittedName>
        <fullName evidence="5">rRNA methyltransferase</fullName>
    </submittedName>
</protein>
<dbReference type="SUPFAM" id="SSF75217">
    <property type="entry name" value="alpha/beta knot"/>
    <property type="match status" value="1"/>
</dbReference>
<evidence type="ECO:0000256" key="3">
    <source>
        <dbReference type="ARBA" id="ARBA00022679"/>
    </source>
</evidence>
<dbReference type="AlphaFoldDB" id="A0A2M6WNM3"/>
<comment type="similarity">
    <text evidence="1">Belongs to the class IV-like SAM-binding methyltransferase superfamily. RNA methyltransferase TrmH family.</text>
</comment>